<dbReference type="EMBL" id="JAHUTI010050054">
    <property type="protein sequence ID" value="MED6248315.1"/>
    <property type="molecule type" value="Genomic_DNA"/>
</dbReference>
<evidence type="ECO:0000313" key="3">
    <source>
        <dbReference type="Proteomes" id="UP001345963"/>
    </source>
</evidence>
<dbReference type="Proteomes" id="UP001345963">
    <property type="component" value="Unassembled WGS sequence"/>
</dbReference>
<feature type="transmembrane region" description="Helical" evidence="1">
    <location>
        <begin position="34"/>
        <end position="51"/>
    </location>
</feature>
<keyword evidence="1" id="KW-0472">Membrane</keyword>
<evidence type="ECO:0000256" key="1">
    <source>
        <dbReference type="SAM" id="Phobius"/>
    </source>
</evidence>
<sequence length="125" mass="14033">MSLCGSSESSAFSCSLHLVNLSQTLEWTLFHNPLKAVVIPVLCAFCYYTSFFHSTSHYLFWLGYSTLSAASFLPITFSGLPSLWKVSGTICWTTVKLAVFPMIIWFYVLFQFSKILILGIVCIHG</sequence>
<feature type="transmembrane region" description="Helical" evidence="1">
    <location>
        <begin position="58"/>
        <end position="77"/>
    </location>
</feature>
<comment type="caution">
    <text evidence="2">The sequence shown here is derived from an EMBL/GenBank/DDBJ whole genome shotgun (WGS) entry which is preliminary data.</text>
</comment>
<reference evidence="2 3" key="1">
    <citation type="submission" date="2021-07" db="EMBL/GenBank/DDBJ databases">
        <authorList>
            <person name="Palmer J.M."/>
        </authorList>
    </citation>
    <scope>NUCLEOTIDE SEQUENCE [LARGE SCALE GENOMIC DNA]</scope>
    <source>
        <strain evidence="2 3">AT_MEX2019</strain>
        <tissue evidence="2">Muscle</tissue>
    </source>
</reference>
<accession>A0ABU7BE06</accession>
<name>A0ABU7BE06_9TELE</name>
<feature type="transmembrane region" description="Helical" evidence="1">
    <location>
        <begin position="97"/>
        <end position="123"/>
    </location>
</feature>
<protein>
    <submittedName>
        <fullName evidence="2">Uncharacterized protein</fullName>
    </submittedName>
</protein>
<keyword evidence="3" id="KW-1185">Reference proteome</keyword>
<keyword evidence="1" id="KW-1133">Transmembrane helix</keyword>
<evidence type="ECO:0000313" key="2">
    <source>
        <dbReference type="EMBL" id="MED6248315.1"/>
    </source>
</evidence>
<proteinExistence type="predicted"/>
<organism evidence="2 3">
    <name type="scientific">Ataeniobius toweri</name>
    <dbReference type="NCBI Taxonomy" id="208326"/>
    <lineage>
        <taxon>Eukaryota</taxon>
        <taxon>Metazoa</taxon>
        <taxon>Chordata</taxon>
        <taxon>Craniata</taxon>
        <taxon>Vertebrata</taxon>
        <taxon>Euteleostomi</taxon>
        <taxon>Actinopterygii</taxon>
        <taxon>Neopterygii</taxon>
        <taxon>Teleostei</taxon>
        <taxon>Neoteleostei</taxon>
        <taxon>Acanthomorphata</taxon>
        <taxon>Ovalentaria</taxon>
        <taxon>Atherinomorphae</taxon>
        <taxon>Cyprinodontiformes</taxon>
        <taxon>Goodeidae</taxon>
        <taxon>Ataeniobius</taxon>
    </lineage>
</organism>
<keyword evidence="1" id="KW-0812">Transmembrane</keyword>
<gene>
    <name evidence="2" type="ORF">ATANTOWER_031422</name>
</gene>